<name>A0A3G5ABW1_9VIRU</name>
<sequence>MRRSVFITRFYSAIQQRAALPIVRKLHNYAIAKPKTAALCAVGVAGGAIGLRAAYRYTRKEESELPSFFDKLDSYYGFHENSYLYPQLYRKTIKYAFKDKGFKSEFFKIFYTDIMPYFGGWISNGLLTSLFLHSIPLVELHKNGLRLKLLKSFDVLSNIKDETIVVGLVAKLPIYYDSSGYIEIFDRLATNIKSNVVRKEMIIAGLRNKYYSDFSVYQTLIDGISDKKLLEEIVEEINLHPSTNLFGLIKRIIRKRKINANYSGHTSNYHDFMWLAKRNLIDSEYVTDYMLSALRSKDFDEGKIKEIMEYLMKLNPLSEVSRQKIILKEFATHQWNASWDCSRLEPLIESIDDPNLLEEIMVTAKKCPVSNGVFSVVKKIIMKRRIDGNYSKNIVNFDNFAWLAERDLIDSSDVVDYFNTVLRGKDFQESDQKEILRYLIKLNPLARREISIGILEVMGLTNNVEKRRFLSGMIKDIGYKFTKEERKELFHQIYVGMGQLRYTASRVAAKSFIEYIRTEHPEIDL</sequence>
<proteinExistence type="predicted"/>
<organism evidence="1">
    <name type="scientific">Hyperionvirus sp</name>
    <dbReference type="NCBI Taxonomy" id="2487770"/>
    <lineage>
        <taxon>Viruses</taxon>
        <taxon>Varidnaviria</taxon>
        <taxon>Bamfordvirae</taxon>
        <taxon>Nucleocytoviricota</taxon>
        <taxon>Megaviricetes</taxon>
        <taxon>Imitervirales</taxon>
        <taxon>Mimiviridae</taxon>
        <taxon>Klosneuvirinae</taxon>
    </lineage>
</organism>
<accession>A0A3G5ABW1</accession>
<dbReference type="EMBL" id="MK072414">
    <property type="protein sequence ID" value="AYV84647.1"/>
    <property type="molecule type" value="Genomic_DNA"/>
</dbReference>
<gene>
    <name evidence="1" type="ORF">Hyperionvirus32_14</name>
</gene>
<reference evidence="1" key="1">
    <citation type="submission" date="2018-10" db="EMBL/GenBank/DDBJ databases">
        <title>Hidden diversity of soil giant viruses.</title>
        <authorList>
            <person name="Schulz F."/>
            <person name="Alteio L."/>
            <person name="Goudeau D."/>
            <person name="Ryan E.M."/>
            <person name="Malmstrom R.R."/>
            <person name="Blanchard J."/>
            <person name="Woyke T."/>
        </authorList>
    </citation>
    <scope>NUCLEOTIDE SEQUENCE</scope>
    <source>
        <strain evidence="1">HYV1</strain>
    </source>
</reference>
<protein>
    <submittedName>
        <fullName evidence="1">Uncharacterized protein</fullName>
    </submittedName>
</protein>
<evidence type="ECO:0000313" key="1">
    <source>
        <dbReference type="EMBL" id="AYV84647.1"/>
    </source>
</evidence>